<sequence>MTGGGDTLASHPASLSGEGGRGGGLQAWVIKEELTTKDRVGRREDRKEETGKEDGGRKGRKDVKERGARRKEGGKELE</sequence>
<keyword evidence="3" id="KW-1185">Reference proteome</keyword>
<comment type="caution">
    <text evidence="2">The sequence shown here is derived from an EMBL/GenBank/DDBJ whole genome shotgun (WGS) entry which is preliminary data.</text>
</comment>
<organism evidence="2 3">
    <name type="scientific">Portunus trituberculatus</name>
    <name type="common">Swimming crab</name>
    <name type="synonym">Neptunus trituberculatus</name>
    <dbReference type="NCBI Taxonomy" id="210409"/>
    <lineage>
        <taxon>Eukaryota</taxon>
        <taxon>Metazoa</taxon>
        <taxon>Ecdysozoa</taxon>
        <taxon>Arthropoda</taxon>
        <taxon>Crustacea</taxon>
        <taxon>Multicrustacea</taxon>
        <taxon>Malacostraca</taxon>
        <taxon>Eumalacostraca</taxon>
        <taxon>Eucarida</taxon>
        <taxon>Decapoda</taxon>
        <taxon>Pleocyemata</taxon>
        <taxon>Brachyura</taxon>
        <taxon>Eubrachyura</taxon>
        <taxon>Portunoidea</taxon>
        <taxon>Portunidae</taxon>
        <taxon>Portuninae</taxon>
        <taxon>Portunus</taxon>
    </lineage>
</organism>
<dbReference type="Proteomes" id="UP000324222">
    <property type="component" value="Unassembled WGS sequence"/>
</dbReference>
<dbReference type="EMBL" id="VSRR010145630">
    <property type="protein sequence ID" value="MPD05364.1"/>
    <property type="molecule type" value="Genomic_DNA"/>
</dbReference>
<feature type="region of interest" description="Disordered" evidence="1">
    <location>
        <begin position="1"/>
        <end position="78"/>
    </location>
</feature>
<evidence type="ECO:0000313" key="2">
    <source>
        <dbReference type="EMBL" id="MPD05364.1"/>
    </source>
</evidence>
<gene>
    <name evidence="2" type="ORF">E2C01_101103</name>
</gene>
<name>A0A5B7KF05_PORTR</name>
<accession>A0A5B7KF05</accession>
<protein>
    <submittedName>
        <fullName evidence="2">Uncharacterized protein</fullName>
    </submittedName>
</protein>
<reference evidence="2 3" key="1">
    <citation type="submission" date="2019-05" db="EMBL/GenBank/DDBJ databases">
        <title>Another draft genome of Portunus trituberculatus and its Hox gene families provides insights of decapod evolution.</title>
        <authorList>
            <person name="Jeong J.-H."/>
            <person name="Song I."/>
            <person name="Kim S."/>
            <person name="Choi T."/>
            <person name="Kim D."/>
            <person name="Ryu S."/>
            <person name="Kim W."/>
        </authorList>
    </citation>
    <scope>NUCLEOTIDE SEQUENCE [LARGE SCALE GENOMIC DNA]</scope>
    <source>
        <tissue evidence="2">Muscle</tissue>
    </source>
</reference>
<evidence type="ECO:0000313" key="3">
    <source>
        <dbReference type="Proteomes" id="UP000324222"/>
    </source>
</evidence>
<proteinExistence type="predicted"/>
<feature type="compositionally biased region" description="Basic and acidic residues" evidence="1">
    <location>
        <begin position="30"/>
        <end position="78"/>
    </location>
</feature>
<dbReference type="AlphaFoldDB" id="A0A5B7KF05"/>
<evidence type="ECO:0000256" key="1">
    <source>
        <dbReference type="SAM" id="MobiDB-lite"/>
    </source>
</evidence>